<comment type="similarity">
    <text evidence="1">Belongs to the GMC oxidoreductase family.</text>
</comment>
<evidence type="ECO:0000259" key="7">
    <source>
        <dbReference type="Pfam" id="PF05199"/>
    </source>
</evidence>
<dbReference type="InterPro" id="IPR036188">
    <property type="entry name" value="FAD/NAD-bd_sf"/>
</dbReference>
<dbReference type="InterPro" id="IPR003953">
    <property type="entry name" value="FAD-dep_OxRdtase_2_FAD-bd"/>
</dbReference>
<dbReference type="PANTHER" id="PTHR46056:SF12">
    <property type="entry name" value="LONG-CHAIN-ALCOHOL OXIDASE"/>
    <property type="match status" value="1"/>
</dbReference>
<reference evidence="8" key="1">
    <citation type="submission" date="2023-06" db="EMBL/GenBank/DDBJ databases">
        <authorList>
            <person name="Zhang S."/>
        </authorList>
    </citation>
    <scope>NUCLEOTIDE SEQUENCE</scope>
    <source>
        <strain evidence="8">SG2303</strain>
    </source>
</reference>
<dbReference type="Pfam" id="PF00890">
    <property type="entry name" value="FAD_binding_2"/>
    <property type="match status" value="1"/>
</dbReference>
<evidence type="ECO:0000256" key="1">
    <source>
        <dbReference type="ARBA" id="ARBA00010790"/>
    </source>
</evidence>
<dbReference type="InterPro" id="IPR007867">
    <property type="entry name" value="GMC_OxRtase_C"/>
</dbReference>
<dbReference type="Proteomes" id="UP001168540">
    <property type="component" value="Unassembled WGS sequence"/>
</dbReference>
<organism evidence="8 9">
    <name type="scientific">Crenobacter oryzisoli</name>
    <dbReference type="NCBI Taxonomy" id="3056844"/>
    <lineage>
        <taxon>Bacteria</taxon>
        <taxon>Pseudomonadati</taxon>
        <taxon>Pseudomonadota</taxon>
        <taxon>Betaproteobacteria</taxon>
        <taxon>Neisseriales</taxon>
        <taxon>Neisseriaceae</taxon>
        <taxon>Crenobacter</taxon>
    </lineage>
</organism>
<evidence type="ECO:0000259" key="6">
    <source>
        <dbReference type="Pfam" id="PF00890"/>
    </source>
</evidence>
<feature type="domain" description="Glucose-methanol-choline oxidoreductase C-terminal" evidence="7">
    <location>
        <begin position="393"/>
        <end position="519"/>
    </location>
</feature>
<dbReference type="SUPFAM" id="SSF51905">
    <property type="entry name" value="FAD/NAD(P)-binding domain"/>
    <property type="match status" value="1"/>
</dbReference>
<sequence>MSIVDPIAEGLARGWKVTDGATLTGDLSLSADVVIVGSGAGGGMTAERLAKAGLSVILVEEGALRSSRDFRLDEAKAYPELYQEAANRQTADKGITILQGRTVGGSTVVNWTSSFRTPPETLAYWRDWLGLKDLTDAALAPWFELAEQRLSVSDWQIEPNPNNSLLGKGCEALGISHGRVRRNVKGCWNLGYCGMGCPTNAKQSMLVTTIPDALDASARLLTRVRVERLLTSEDGSRVELVGAVALDATGIRPTGRMVTLRAKEIVLSAGAIGTPAILLRSQLKDPLRLTGTRTFLHPVCLSGAQFAERVEPFNGAPQTVYSDHFLRVDAIDGAVGYKLEVPPVHPMLAAVTLCGFGQRHAELMQTLPNMQVTLALLRDGFNPGSMGGKVVLRDDGTPVLDYPISDTLWDGIRRAWLTMAEVQFAAGAQSVLTMHELARPVKSWAEAKRQINNLPLKPVLARVVSAHVMGGAAMGPDEQSGVVNAFGQHWQVKNLTVIDGSVFPTSIGANPQLSVYAFALRAADALQKRMAGG</sequence>
<evidence type="ECO:0000259" key="5">
    <source>
        <dbReference type="Pfam" id="PF00732"/>
    </source>
</evidence>
<comment type="caution">
    <text evidence="8">The sequence shown here is derived from an EMBL/GenBank/DDBJ whole genome shotgun (WGS) entry which is preliminary data.</text>
</comment>
<keyword evidence="9" id="KW-1185">Reference proteome</keyword>
<evidence type="ECO:0000256" key="3">
    <source>
        <dbReference type="ARBA" id="ARBA00022827"/>
    </source>
</evidence>
<dbReference type="PANTHER" id="PTHR46056">
    <property type="entry name" value="LONG-CHAIN-ALCOHOL OXIDASE"/>
    <property type="match status" value="1"/>
</dbReference>
<dbReference type="Gene3D" id="3.50.50.60">
    <property type="entry name" value="FAD/NAD(P)-binding domain"/>
    <property type="match status" value="2"/>
</dbReference>
<dbReference type="Pfam" id="PF00732">
    <property type="entry name" value="GMC_oxred_N"/>
    <property type="match status" value="1"/>
</dbReference>
<evidence type="ECO:0000313" key="8">
    <source>
        <dbReference type="EMBL" id="MDN0073622.1"/>
    </source>
</evidence>
<keyword evidence="2" id="KW-0285">Flavoprotein</keyword>
<dbReference type="PIRSF" id="PIRSF000137">
    <property type="entry name" value="Alcohol_oxidase"/>
    <property type="match status" value="1"/>
</dbReference>
<dbReference type="EMBL" id="JAUEDK010000002">
    <property type="protein sequence ID" value="MDN0073622.1"/>
    <property type="molecule type" value="Genomic_DNA"/>
</dbReference>
<keyword evidence="4" id="KW-0560">Oxidoreductase</keyword>
<feature type="domain" description="Glucose-methanol-choline oxidoreductase N-terminal" evidence="5">
    <location>
        <begin position="80"/>
        <end position="299"/>
    </location>
</feature>
<evidence type="ECO:0000313" key="9">
    <source>
        <dbReference type="Proteomes" id="UP001168540"/>
    </source>
</evidence>
<protein>
    <submittedName>
        <fullName evidence="8">GMC family oxidoreductase</fullName>
    </submittedName>
</protein>
<dbReference type="InterPro" id="IPR012132">
    <property type="entry name" value="GMC_OxRdtase"/>
</dbReference>
<keyword evidence="3" id="KW-0274">FAD</keyword>
<feature type="domain" description="FAD-dependent oxidoreductase 2 FAD-binding" evidence="6">
    <location>
        <begin position="32"/>
        <end position="64"/>
    </location>
</feature>
<dbReference type="Pfam" id="PF05199">
    <property type="entry name" value="GMC_oxred_C"/>
    <property type="match status" value="1"/>
</dbReference>
<accession>A0ABT7XIL9</accession>
<proteinExistence type="inferred from homology"/>
<evidence type="ECO:0000256" key="2">
    <source>
        <dbReference type="ARBA" id="ARBA00022630"/>
    </source>
</evidence>
<dbReference type="RefSeq" id="WP_289828151.1">
    <property type="nucleotide sequence ID" value="NZ_JAUEDK010000002.1"/>
</dbReference>
<gene>
    <name evidence="8" type="ORF">QU481_01775</name>
</gene>
<dbReference type="InterPro" id="IPR000172">
    <property type="entry name" value="GMC_OxRdtase_N"/>
</dbReference>
<evidence type="ECO:0000256" key="4">
    <source>
        <dbReference type="ARBA" id="ARBA00023002"/>
    </source>
</evidence>
<name>A0ABT7XIL9_9NEIS</name>